<dbReference type="AlphaFoldDB" id="A0A242C600"/>
<name>A0A242C600_9ENTE</name>
<dbReference type="PANTHER" id="PTHR33055:SF15">
    <property type="entry name" value="TRANSPOSASE-RELATED"/>
    <property type="match status" value="1"/>
</dbReference>
<evidence type="ECO:0000313" key="4">
    <source>
        <dbReference type="EMBL" id="OTO05687.1"/>
    </source>
</evidence>
<dbReference type="RefSeq" id="WP_179190489.1">
    <property type="nucleotide sequence ID" value="NZ_NGLE02000001.1"/>
</dbReference>
<evidence type="ECO:0000313" key="5">
    <source>
        <dbReference type="Proteomes" id="UP000195139"/>
    </source>
</evidence>
<dbReference type="PANTHER" id="PTHR33055">
    <property type="entry name" value="TRANSPOSASE FOR INSERTION SEQUENCE ELEMENT IS1111A"/>
    <property type="match status" value="1"/>
</dbReference>
<organism evidence="4">
    <name type="scientific">Candidatus Enterococcus mansonii</name>
    <dbReference type="NCBI Taxonomy" id="1834181"/>
    <lineage>
        <taxon>Bacteria</taxon>
        <taxon>Bacillati</taxon>
        <taxon>Bacillota</taxon>
        <taxon>Bacilli</taxon>
        <taxon>Lactobacillales</taxon>
        <taxon>Enterococcaceae</taxon>
        <taxon>Enterococcus</taxon>
    </lineage>
</organism>
<dbReference type="Pfam" id="PF02371">
    <property type="entry name" value="Transposase_20"/>
    <property type="match status" value="1"/>
</dbReference>
<feature type="domain" description="Transposase IS110-like N-terminal" evidence="1">
    <location>
        <begin position="10"/>
        <end position="79"/>
    </location>
</feature>
<evidence type="ECO:0000313" key="3">
    <source>
        <dbReference type="EMBL" id="MEI5993044.1"/>
    </source>
</evidence>
<sequence length="334" mass="37653">MLKIVYPNCCGIDVHKTFVLAVIAITDDQGITHYFRHRFSTFTKGLGELKQWLEYYSCTEVCMESTGKYWILIYNALEDSCSICLAHLKCVLTDVLGVSGSRIIDAILEKPVEEINLSSLIHGSLKGKLSELELAINGKVTDEQAIKMRVIKSHYDALTLCKSNLEQAIIDIAEEFKEQQELIQTVPGCAKQFTAIKIISEIGVNMSQFPTAGHLCSWAGLTPTNNESANKKKPVRISKAGQYLKPLLVQIANAIVKSEKYPEHRKYLQLKKRRGHKKAIIAIARRLLTAIYHVLLKNKSYDTIYYSIENVQPDRTMTVNEAVSFAKSYGFIIF</sequence>
<dbReference type="Proteomes" id="UP000195139">
    <property type="component" value="Unassembled WGS sequence"/>
</dbReference>
<comment type="caution">
    <text evidence="4">The sequence shown here is derived from an EMBL/GenBank/DDBJ whole genome shotgun (WGS) entry which is preliminary data.</text>
</comment>
<evidence type="ECO:0000259" key="2">
    <source>
        <dbReference type="Pfam" id="PF02371"/>
    </source>
</evidence>
<dbReference type="STRING" id="1834181.A5880_002862"/>
<dbReference type="GO" id="GO:0003677">
    <property type="term" value="F:DNA binding"/>
    <property type="evidence" value="ECO:0007669"/>
    <property type="project" value="InterPro"/>
</dbReference>
<gene>
    <name evidence="3" type="ORF">A5880_000585</name>
    <name evidence="4" type="ORF">A5880_002862</name>
</gene>
<dbReference type="GO" id="GO:0006313">
    <property type="term" value="P:DNA transposition"/>
    <property type="evidence" value="ECO:0007669"/>
    <property type="project" value="InterPro"/>
</dbReference>
<accession>A0A242C600</accession>
<evidence type="ECO:0000259" key="1">
    <source>
        <dbReference type="Pfam" id="PF01548"/>
    </source>
</evidence>
<proteinExistence type="predicted"/>
<dbReference type="InterPro" id="IPR047650">
    <property type="entry name" value="Transpos_IS110"/>
</dbReference>
<dbReference type="InterPro" id="IPR002525">
    <property type="entry name" value="Transp_IS110-like_N"/>
</dbReference>
<reference evidence="3 5" key="2">
    <citation type="submission" date="2018-07" db="EMBL/GenBank/DDBJ databases">
        <title>The Genome Sequence of Enterococcus sp. DIV0659b.</title>
        <authorList>
            <consortium name="The Broad Institute Genomics Platform"/>
            <consortium name="The Broad Institute Genomic Center for Infectious Diseases"/>
            <person name="Earl A."/>
            <person name="Manson A."/>
            <person name="Schwartman J."/>
            <person name="Gilmore M."/>
            <person name="Abouelleil A."/>
            <person name="Cao P."/>
            <person name="Chapman S."/>
            <person name="Cusick C."/>
            <person name="Shea T."/>
            <person name="Young S."/>
            <person name="Neafsey D."/>
            <person name="Nusbaum C."/>
            <person name="Birren B."/>
        </authorList>
    </citation>
    <scope>NUCLEOTIDE SEQUENCE [LARGE SCALE GENOMIC DNA]</scope>
    <source>
        <strain evidence="3 5">4G2_DIV0659</strain>
    </source>
</reference>
<dbReference type="EMBL" id="NGLE02000001">
    <property type="protein sequence ID" value="MEI5993044.1"/>
    <property type="molecule type" value="Genomic_DNA"/>
</dbReference>
<protein>
    <submittedName>
        <fullName evidence="4">Uncharacterized protein</fullName>
    </submittedName>
</protein>
<dbReference type="InterPro" id="IPR003346">
    <property type="entry name" value="Transposase_20"/>
</dbReference>
<reference evidence="4" key="1">
    <citation type="submission" date="2017-05" db="EMBL/GenBank/DDBJ databases">
        <title>The Genome Sequence of Enterococcus sp. 4G2_DIV0659.</title>
        <authorList>
            <consortium name="The Broad Institute Genomics Platform"/>
            <consortium name="The Broad Institute Genomic Center for Infectious Diseases"/>
            <person name="Earl A."/>
            <person name="Manson A."/>
            <person name="Schwartman J."/>
            <person name="Gilmore M."/>
            <person name="Abouelleil A."/>
            <person name="Cao P."/>
            <person name="Chapman S."/>
            <person name="Cusick C."/>
            <person name="Shea T."/>
            <person name="Young S."/>
            <person name="Neafsey D."/>
            <person name="Nusbaum C."/>
            <person name="Birren B."/>
        </authorList>
    </citation>
    <scope>NUCLEOTIDE SEQUENCE [LARGE SCALE GENOMIC DNA]</scope>
    <source>
        <strain evidence="4">4G2_DIV0659</strain>
    </source>
</reference>
<dbReference type="Pfam" id="PF01548">
    <property type="entry name" value="DEDD_Tnp_IS110"/>
    <property type="match status" value="1"/>
</dbReference>
<dbReference type="GO" id="GO:0004803">
    <property type="term" value="F:transposase activity"/>
    <property type="evidence" value="ECO:0007669"/>
    <property type="project" value="InterPro"/>
</dbReference>
<keyword evidence="5" id="KW-1185">Reference proteome</keyword>
<feature type="domain" description="Transposase IS116/IS110/IS902 C-terminal" evidence="2">
    <location>
        <begin position="181"/>
        <end position="268"/>
    </location>
</feature>
<dbReference type="EMBL" id="NGLE01000004">
    <property type="protein sequence ID" value="OTO05687.1"/>
    <property type="molecule type" value="Genomic_DNA"/>
</dbReference>